<dbReference type="PROSITE" id="PS00297">
    <property type="entry name" value="HSP70_1"/>
    <property type="match status" value="1"/>
</dbReference>
<dbReference type="Gene3D" id="1.20.1270.10">
    <property type="match status" value="1"/>
</dbReference>
<dbReference type="EMBL" id="FOZK01000002">
    <property type="protein sequence ID" value="SFS03199.1"/>
    <property type="molecule type" value="Genomic_DNA"/>
</dbReference>
<gene>
    <name evidence="5" type="primary">dnaK</name>
    <name evidence="9" type="ORF">SAMN05216559_2751</name>
</gene>
<dbReference type="InterPro" id="IPR029048">
    <property type="entry name" value="HSP70_C_sf"/>
</dbReference>
<dbReference type="PROSITE" id="PS01036">
    <property type="entry name" value="HSP70_3"/>
    <property type="match status" value="1"/>
</dbReference>
<evidence type="ECO:0000256" key="1">
    <source>
        <dbReference type="ARBA" id="ARBA00007381"/>
    </source>
</evidence>
<feature type="compositionally biased region" description="Acidic residues" evidence="8">
    <location>
        <begin position="487"/>
        <end position="501"/>
    </location>
</feature>
<dbReference type="AlphaFoldDB" id="A0A1I6LIB3"/>
<dbReference type="CDD" id="cd10234">
    <property type="entry name" value="ASKHA_NBD_HSP70_DnaK-like"/>
    <property type="match status" value="1"/>
</dbReference>
<dbReference type="FunFam" id="2.60.34.10:FF:000014">
    <property type="entry name" value="Chaperone protein DnaK HSP70"/>
    <property type="match status" value="1"/>
</dbReference>
<dbReference type="FunFam" id="3.30.420.40:FF:000071">
    <property type="entry name" value="Molecular chaperone DnaK"/>
    <property type="match status" value="1"/>
</dbReference>
<dbReference type="InterPro" id="IPR013126">
    <property type="entry name" value="Hsp_70_fam"/>
</dbReference>
<evidence type="ECO:0000256" key="8">
    <source>
        <dbReference type="SAM" id="MobiDB-lite"/>
    </source>
</evidence>
<dbReference type="InterPro" id="IPR029047">
    <property type="entry name" value="HSP70_peptide-bd_sf"/>
</dbReference>
<dbReference type="FunFam" id="3.90.640.10:FF:000003">
    <property type="entry name" value="Molecular chaperone DnaK"/>
    <property type="match status" value="1"/>
</dbReference>
<evidence type="ECO:0000313" key="9">
    <source>
        <dbReference type="EMBL" id="SFS03199.1"/>
    </source>
</evidence>
<dbReference type="SUPFAM" id="SSF100934">
    <property type="entry name" value="Heat shock protein 70kD (HSP70), C-terminal subdomain"/>
    <property type="match status" value="1"/>
</dbReference>
<dbReference type="Gene3D" id="3.90.640.10">
    <property type="entry name" value="Actin, Chain A, domain 4"/>
    <property type="match status" value="1"/>
</dbReference>
<proteinExistence type="inferred from homology"/>
<protein>
    <recommendedName>
        <fullName evidence="5">Chaperone protein DnaK</fullName>
    </recommendedName>
    <alternativeName>
        <fullName evidence="5">HSP70</fullName>
    </alternativeName>
    <alternativeName>
        <fullName evidence="5">Heat shock 70 kDa protein</fullName>
    </alternativeName>
    <alternativeName>
        <fullName evidence="5">Heat shock protein 70</fullName>
    </alternativeName>
</protein>
<evidence type="ECO:0000256" key="2">
    <source>
        <dbReference type="ARBA" id="ARBA00022741"/>
    </source>
</evidence>
<comment type="similarity">
    <text evidence="1 5 6">Belongs to the heat shock protein 70 family.</text>
</comment>
<evidence type="ECO:0000313" key="10">
    <source>
        <dbReference type="Proteomes" id="UP000199062"/>
    </source>
</evidence>
<dbReference type="STRING" id="767519.SAMN05216559_2751"/>
<dbReference type="SUPFAM" id="SSF53067">
    <property type="entry name" value="Actin-like ATPase domain"/>
    <property type="match status" value="2"/>
</dbReference>
<dbReference type="GO" id="GO:0140662">
    <property type="term" value="F:ATP-dependent protein folding chaperone"/>
    <property type="evidence" value="ECO:0007669"/>
    <property type="project" value="InterPro"/>
</dbReference>
<dbReference type="OrthoDB" id="9944at2157"/>
<dbReference type="InterPro" id="IPR043129">
    <property type="entry name" value="ATPase_NBD"/>
</dbReference>
<dbReference type="InterPro" id="IPR018181">
    <property type="entry name" value="Heat_shock_70_CS"/>
</dbReference>
<dbReference type="InterPro" id="IPR012725">
    <property type="entry name" value="Chaperone_DnaK"/>
</dbReference>
<dbReference type="HAMAP" id="MF_00332">
    <property type="entry name" value="DnaK"/>
    <property type="match status" value="1"/>
</dbReference>
<evidence type="ECO:0000256" key="4">
    <source>
        <dbReference type="ARBA" id="ARBA00023186"/>
    </source>
</evidence>
<organism evidence="9 10">
    <name type="scientific">Halomicrobium zhouii</name>
    <dbReference type="NCBI Taxonomy" id="767519"/>
    <lineage>
        <taxon>Archaea</taxon>
        <taxon>Methanobacteriati</taxon>
        <taxon>Methanobacteriota</taxon>
        <taxon>Stenosarchaea group</taxon>
        <taxon>Halobacteria</taxon>
        <taxon>Halobacteriales</taxon>
        <taxon>Haloarculaceae</taxon>
        <taxon>Halomicrobium</taxon>
    </lineage>
</organism>
<comment type="function">
    <text evidence="5">Acts as a chaperone.</text>
</comment>
<feature type="compositionally biased region" description="Acidic residues" evidence="8">
    <location>
        <begin position="622"/>
        <end position="638"/>
    </location>
</feature>
<evidence type="ECO:0000256" key="6">
    <source>
        <dbReference type="RuleBase" id="RU003322"/>
    </source>
</evidence>
<feature type="compositionally biased region" description="Gly residues" evidence="8">
    <location>
        <begin position="605"/>
        <end position="618"/>
    </location>
</feature>
<keyword evidence="2 5" id="KW-0547">Nucleotide-binding</keyword>
<keyword evidence="7" id="KW-0175">Coiled coil</keyword>
<dbReference type="Pfam" id="PF00012">
    <property type="entry name" value="HSP70"/>
    <property type="match status" value="1"/>
</dbReference>
<dbReference type="Gene3D" id="2.60.34.10">
    <property type="entry name" value="Substrate Binding Domain Of DNAk, Chain A, domain 1"/>
    <property type="match status" value="1"/>
</dbReference>
<name>A0A1I6LIB3_9EURY</name>
<dbReference type="PROSITE" id="PS00329">
    <property type="entry name" value="HSP70_2"/>
    <property type="match status" value="1"/>
</dbReference>
<evidence type="ECO:0000256" key="7">
    <source>
        <dbReference type="SAM" id="Coils"/>
    </source>
</evidence>
<feature type="region of interest" description="Disordered" evidence="8">
    <location>
        <begin position="487"/>
        <end position="508"/>
    </location>
</feature>
<dbReference type="PANTHER" id="PTHR19375">
    <property type="entry name" value="HEAT SHOCK PROTEIN 70KDA"/>
    <property type="match status" value="1"/>
</dbReference>
<dbReference type="Gene3D" id="3.30.420.40">
    <property type="match status" value="2"/>
</dbReference>
<dbReference type="NCBIfam" id="NF001413">
    <property type="entry name" value="PRK00290.1"/>
    <property type="match status" value="1"/>
</dbReference>
<dbReference type="GO" id="GO:0051082">
    <property type="term" value="F:unfolded protein binding"/>
    <property type="evidence" value="ECO:0007669"/>
    <property type="project" value="InterPro"/>
</dbReference>
<evidence type="ECO:0000256" key="3">
    <source>
        <dbReference type="ARBA" id="ARBA00022840"/>
    </source>
</evidence>
<feature type="coiled-coil region" evidence="7">
    <location>
        <begin position="225"/>
        <end position="252"/>
    </location>
</feature>
<accession>A0A1I6LIB3</accession>
<dbReference type="PRINTS" id="PR00301">
    <property type="entry name" value="HEATSHOCK70"/>
</dbReference>
<evidence type="ECO:0000256" key="5">
    <source>
        <dbReference type="HAMAP-Rule" id="MF_00332"/>
    </source>
</evidence>
<dbReference type="Proteomes" id="UP000199062">
    <property type="component" value="Unassembled WGS sequence"/>
</dbReference>
<keyword evidence="10" id="KW-1185">Reference proteome</keyword>
<feature type="region of interest" description="Disordered" evidence="8">
    <location>
        <begin position="605"/>
        <end position="638"/>
    </location>
</feature>
<keyword evidence="3 5" id="KW-0067">ATP-binding</keyword>
<reference evidence="9 10" key="1">
    <citation type="submission" date="2016-10" db="EMBL/GenBank/DDBJ databases">
        <authorList>
            <person name="de Groot N.N."/>
        </authorList>
    </citation>
    <scope>NUCLEOTIDE SEQUENCE [LARGE SCALE GENOMIC DNA]</scope>
    <source>
        <strain evidence="9 10">CGMCC 1.10457</strain>
    </source>
</reference>
<dbReference type="SUPFAM" id="SSF100920">
    <property type="entry name" value="Heat shock protein 70kD (HSP70), peptide-binding domain"/>
    <property type="match status" value="1"/>
</dbReference>
<dbReference type="NCBIfam" id="TIGR02350">
    <property type="entry name" value="prok_dnaK"/>
    <property type="match status" value="1"/>
</dbReference>
<keyword evidence="4 5" id="KW-0143">Chaperone</keyword>
<dbReference type="RefSeq" id="WP_089817061.1">
    <property type="nucleotide sequence ID" value="NZ_FOZK01000002.1"/>
</dbReference>
<sequence length="638" mass="68427">MASNKILGIDLGTTNSAFAVMEGGDPEIIVNSEGDRTTASVVAFDDGERLVGKPAKNQAVKNPDQTIQSIKRHMGEDDYSVELEGEEYTPEQVSAMILQKIKHDAEEYLGDDVEKAVITVPAYFNDRQRQATKDAGEIAGFEVERIVNEPTAAAMAYGLDDDSDQTVLVYDLGGGTFDVSILDLGGGVYEVVATNGDNDLGGDDWDEALIDYLADEFEEEHGIDLRDDRQALQRLKDAAEEAKIELSSRKETRVNLPFIATTDDGPLDLETKVTRATFESITEDLTERTVGPTEQALEDAGYDKGDIDEVILVGGSTRMPQVQDQVEDLTGQEPKKNVNPDEAVALGAAIQGGVLSGDVDDIVLLDVTPLSLGVEVKGGLFERLIEKNTTIPTEESKIFTTAAANQTQVQIRVFQGEREIAEENELLGEFALSGIPPAPAGTPQIEVSFNIDENGIVNVSAEDKGSGNSEEITIEGGAGLSDEQIEEMQEEAEQHAEEDEERRERIEARNEAEASIRRAETLIEENEENVDDDLVADIEDAIDEVQETLEDEDADTEDYEEVTENLTEQLQEIGKQMYQEQAAEGAAGAAGGAAGAGGMGGMGGAGPGGAAGAGGAAGQGEEYVDADFEDVDESDEDE</sequence>
<dbReference type="GO" id="GO:0005524">
    <property type="term" value="F:ATP binding"/>
    <property type="evidence" value="ECO:0007669"/>
    <property type="project" value="UniProtKB-UniRule"/>
</dbReference>